<dbReference type="PANTHER" id="PTHR42851">
    <property type="entry name" value="ALDOLASE-RELATED"/>
    <property type="match status" value="1"/>
</dbReference>
<dbReference type="Gene3D" id="2.30.30.140">
    <property type="match status" value="1"/>
</dbReference>
<evidence type="ECO:0000313" key="3">
    <source>
        <dbReference type="EMBL" id="KAL3531897.1"/>
    </source>
</evidence>
<feature type="compositionally biased region" description="Polar residues" evidence="1">
    <location>
        <begin position="536"/>
        <end position="548"/>
    </location>
</feature>
<sequence length="863" mass="94526">MSLKLNGIDLNSEAVWVEANETPMGSNTGDPRGVGGFSVDGARVLGELNDSSNTGALVEEVSKAEMEGVNSDGSLQVGIESNTNRGSEEGFIGQENTTTDSKRDVEIKGINNVEVDENQEMGEFPQNHKKGDEISIFVDLNSRHPDENCNEGAEGTEAFIEVNLPISVALAGNMDASINDGGFTGNRYALIKEVVTSGQANEVDENDYKPGALKPKSRGTENQTEKEGEFYVSDLVWGKVRSHPWWPGQIIEPSAASEKALKYFKKDSYLIAYFGDQTFAWNEASKIKPFKMYFSQMKKQSNVEAFCHAVDGALVEVSRRVEFGLACQCLPEEVSSKVKYHVVVNAGILVESTSICGGDSFSTADSFIPAKLVNFLEALAESPHSDVDILEFTIARAQLLAFNRWKGYYQLPVLEELNGVLGNDPDLPVLSWEKNLDEVIEDDLDSKEDDQIASAEVKSPSNGSSRMHGHLSVSNESKGKKKRLLLELMSGSSSSFPNGDNDYKGTASSEKASESSRKKRKAVDSVSTKSRKKSKGISTQRAGNTNSLLRNCNKIGEQVHGAAGKTGVGVPPLRSHRRSSQRAIVNHGGISVKTSCSGDSILTAEKSRSTPQDYRPTSEIFSKLCAAAESPMGYSSLSSVAGFFCGFRNSICLEYHNHNRKMKLSGKQELEKSSELETTEAFEFVGMEDSYWTDRIIQSNLDEQILFEPDSPAEKDVAAAAAEQEGLDGTNLDVDSRHEMNPVVTELEMEENSNEYSPTSMILNFTDLESVPSITNLNNIFKRYGPLEELQTKILSKSKRAKVVFKRRSDAETAFSSAGKFSIFGPSLVSYRLKYTPPPPRKASSASKTKRRRKNTSVEDCAT</sequence>
<dbReference type="SMART" id="SM00293">
    <property type="entry name" value="PWWP"/>
    <property type="match status" value="1"/>
</dbReference>
<reference evidence="3 4" key="1">
    <citation type="submission" date="2024-11" db="EMBL/GenBank/DDBJ databases">
        <title>A near-complete genome assembly of Cinchona calisaya.</title>
        <authorList>
            <person name="Lian D.C."/>
            <person name="Zhao X.W."/>
            <person name="Wei L."/>
        </authorList>
    </citation>
    <scope>NUCLEOTIDE SEQUENCE [LARGE SCALE GENOMIC DNA]</scope>
    <source>
        <tissue evidence="3">Nenye</tissue>
    </source>
</reference>
<evidence type="ECO:0000259" key="2">
    <source>
        <dbReference type="PROSITE" id="PS50812"/>
    </source>
</evidence>
<accession>A0ABD3AL64</accession>
<feature type="domain" description="PWWP" evidence="2">
    <location>
        <begin position="232"/>
        <end position="293"/>
    </location>
</feature>
<name>A0ABD3AL64_9GENT</name>
<feature type="region of interest" description="Disordered" evidence="1">
    <location>
        <begin position="201"/>
        <end position="225"/>
    </location>
</feature>
<dbReference type="PANTHER" id="PTHR42851:SF19">
    <property type="entry name" value="PWWP DOMAIN-CONTAINING PROTEIN 2-RELATED"/>
    <property type="match status" value="1"/>
</dbReference>
<feature type="compositionally biased region" description="Low complexity" evidence="1">
    <location>
        <begin position="486"/>
        <end position="495"/>
    </location>
</feature>
<dbReference type="Pfam" id="PF00855">
    <property type="entry name" value="PWWP"/>
    <property type="match status" value="1"/>
</dbReference>
<dbReference type="InterPro" id="IPR053063">
    <property type="entry name" value="PWWP_domain_containing_PDP"/>
</dbReference>
<organism evidence="3 4">
    <name type="scientific">Cinchona calisaya</name>
    <dbReference type="NCBI Taxonomy" id="153742"/>
    <lineage>
        <taxon>Eukaryota</taxon>
        <taxon>Viridiplantae</taxon>
        <taxon>Streptophyta</taxon>
        <taxon>Embryophyta</taxon>
        <taxon>Tracheophyta</taxon>
        <taxon>Spermatophyta</taxon>
        <taxon>Magnoliopsida</taxon>
        <taxon>eudicotyledons</taxon>
        <taxon>Gunneridae</taxon>
        <taxon>Pentapetalae</taxon>
        <taxon>asterids</taxon>
        <taxon>lamiids</taxon>
        <taxon>Gentianales</taxon>
        <taxon>Rubiaceae</taxon>
        <taxon>Cinchonoideae</taxon>
        <taxon>Cinchoneae</taxon>
        <taxon>Cinchona</taxon>
    </lineage>
</organism>
<dbReference type="SUPFAM" id="SSF63748">
    <property type="entry name" value="Tudor/PWWP/MBT"/>
    <property type="match status" value="1"/>
</dbReference>
<feature type="region of interest" description="Disordered" evidence="1">
    <location>
        <begin position="81"/>
        <end position="100"/>
    </location>
</feature>
<dbReference type="PROSITE" id="PS50812">
    <property type="entry name" value="PWWP"/>
    <property type="match status" value="1"/>
</dbReference>
<evidence type="ECO:0000313" key="4">
    <source>
        <dbReference type="Proteomes" id="UP001630127"/>
    </source>
</evidence>
<gene>
    <name evidence="3" type="ORF">ACH5RR_005418</name>
</gene>
<dbReference type="Proteomes" id="UP001630127">
    <property type="component" value="Unassembled WGS sequence"/>
</dbReference>
<feature type="region of interest" description="Disordered" evidence="1">
    <location>
        <begin position="444"/>
        <end position="548"/>
    </location>
</feature>
<keyword evidence="4" id="KW-1185">Reference proteome</keyword>
<proteinExistence type="predicted"/>
<dbReference type="EMBL" id="JBJUIK010000003">
    <property type="protein sequence ID" value="KAL3531897.1"/>
    <property type="molecule type" value="Genomic_DNA"/>
</dbReference>
<evidence type="ECO:0000256" key="1">
    <source>
        <dbReference type="SAM" id="MobiDB-lite"/>
    </source>
</evidence>
<feature type="region of interest" description="Disordered" evidence="1">
    <location>
        <begin position="833"/>
        <end position="863"/>
    </location>
</feature>
<dbReference type="InterPro" id="IPR000313">
    <property type="entry name" value="PWWP_dom"/>
</dbReference>
<protein>
    <recommendedName>
        <fullName evidence="2">PWWP domain-containing protein</fullName>
    </recommendedName>
</protein>
<comment type="caution">
    <text evidence="3">The sequence shown here is derived from an EMBL/GenBank/DDBJ whole genome shotgun (WGS) entry which is preliminary data.</text>
</comment>
<dbReference type="AlphaFoldDB" id="A0ABD3AL64"/>
<dbReference type="CDD" id="cd05162">
    <property type="entry name" value="PWWP"/>
    <property type="match status" value="1"/>
</dbReference>